<feature type="domain" description="LD-carboxypeptidase N-terminal" evidence="4">
    <location>
        <begin position="12"/>
        <end position="131"/>
    </location>
</feature>
<gene>
    <name evidence="6" type="ORF">NG54_17685</name>
</gene>
<dbReference type="InterPro" id="IPR040921">
    <property type="entry name" value="Peptidase_S66C"/>
</dbReference>
<protein>
    <submittedName>
        <fullName evidence="6">Peptidase S66</fullName>
    </submittedName>
</protein>
<dbReference type="Proteomes" id="UP000030588">
    <property type="component" value="Unassembled WGS sequence"/>
</dbReference>
<comment type="similarity">
    <text evidence="1">Belongs to the peptidase S66 family.</text>
</comment>
<evidence type="ECO:0000259" key="4">
    <source>
        <dbReference type="Pfam" id="PF02016"/>
    </source>
</evidence>
<dbReference type="InterPro" id="IPR040449">
    <property type="entry name" value="Peptidase_S66_N"/>
</dbReference>
<evidence type="ECO:0000313" key="7">
    <source>
        <dbReference type="Proteomes" id="UP000030588"/>
    </source>
</evidence>
<dbReference type="PANTHER" id="PTHR30237:SF6">
    <property type="entry name" value="CARBOXYPEPTIDASE YOCD-RELATED"/>
    <property type="match status" value="1"/>
</dbReference>
<dbReference type="RefSeq" id="WP_035356251.1">
    <property type="nucleotide sequence ID" value="NZ_JRUN01000102.1"/>
</dbReference>
<dbReference type="Gene3D" id="3.40.50.10740">
    <property type="entry name" value="Class I glutamine amidotransferase-like"/>
    <property type="match status" value="1"/>
</dbReference>
<dbReference type="SUPFAM" id="SSF141986">
    <property type="entry name" value="LD-carboxypeptidase A C-terminal domain-like"/>
    <property type="match status" value="1"/>
</dbReference>
<dbReference type="AlphaFoldDB" id="A0A0A6VC31"/>
<dbReference type="PANTHER" id="PTHR30237">
    <property type="entry name" value="MURAMOYLTETRAPEPTIDE CARBOXYPEPTIDASE"/>
    <property type="match status" value="1"/>
</dbReference>
<dbReference type="Gene3D" id="3.50.30.60">
    <property type="entry name" value="LD-carboxypeptidase A C-terminal domain-like"/>
    <property type="match status" value="1"/>
</dbReference>
<evidence type="ECO:0000313" key="6">
    <source>
        <dbReference type="EMBL" id="KHD84109.1"/>
    </source>
</evidence>
<dbReference type="InterPro" id="IPR003507">
    <property type="entry name" value="S66_fam"/>
</dbReference>
<dbReference type="GO" id="GO:0016787">
    <property type="term" value="F:hydrolase activity"/>
    <property type="evidence" value="ECO:0007669"/>
    <property type="project" value="UniProtKB-KW"/>
</dbReference>
<sequence length="325" mass="36862">MLPERLQIGDEIRVIAPSRSMALLKSKQVDVALSRLHDLGFHVTFGKHVDVHDEFFSTSIEQRIEDLHQAFLDDRVKAVLTAIGGYNANQLLNFIDYDLIKDHPKILCGYSDITALQLALYKQTGLITYSGPFFSTFGMKKEIDYTIQSFLQAVTNDAMYEIEPSDYWSDDKWYEDQENRTFYPQQHYEVINEGTATGTLIGGNLSTLNLLQGTAFFPSLNNAILFIEDDEENHPFLFDRHLQALLHLPDAVHIQALLIGRFQKGSHMTMEALQKIIHDKRELKDIPIIANVNFGHTDPIATIPIGAKASVKAFHQQTEIIISQS</sequence>
<accession>A0A0A6VC31</accession>
<evidence type="ECO:0000256" key="2">
    <source>
        <dbReference type="ARBA" id="ARBA00022801"/>
    </source>
</evidence>
<reference evidence="6 7" key="1">
    <citation type="submission" date="2014-10" db="EMBL/GenBank/DDBJ databases">
        <title>Draft genome of phytase producing Bacillus ginsengihumi strain M2.11.</title>
        <authorList>
            <person name="Toymentseva A."/>
            <person name="Boulygina E.A."/>
            <person name="Kazakov S.V."/>
            <person name="Kayumov I."/>
            <person name="Suleimanova A.D."/>
            <person name="Mardanova A.M."/>
            <person name="Maria S.N."/>
            <person name="Sergey M.Y."/>
            <person name="Sharipova M.R."/>
        </authorList>
    </citation>
    <scope>NUCLEOTIDE SEQUENCE [LARGE SCALE GENOMIC DNA]</scope>
    <source>
        <strain evidence="6 7">M2.11</strain>
    </source>
</reference>
<feature type="active site" description="Charge relay system" evidence="3">
    <location>
        <position position="296"/>
    </location>
</feature>
<dbReference type="InterPro" id="IPR029062">
    <property type="entry name" value="Class_I_gatase-like"/>
</dbReference>
<dbReference type="CDD" id="cd07062">
    <property type="entry name" value="Peptidase_S66_mccF_like"/>
    <property type="match status" value="1"/>
</dbReference>
<keyword evidence="2" id="KW-0378">Hydrolase</keyword>
<dbReference type="OrthoDB" id="9807329at2"/>
<feature type="domain" description="LD-carboxypeptidase C-terminal" evidence="5">
    <location>
        <begin position="197"/>
        <end position="311"/>
    </location>
</feature>
<dbReference type="Pfam" id="PF17676">
    <property type="entry name" value="Peptidase_S66C"/>
    <property type="match status" value="1"/>
</dbReference>
<organism evidence="6 7">
    <name type="scientific">Heyndrickxia ginsengihumi</name>
    <dbReference type="NCBI Taxonomy" id="363870"/>
    <lineage>
        <taxon>Bacteria</taxon>
        <taxon>Bacillati</taxon>
        <taxon>Bacillota</taxon>
        <taxon>Bacilli</taxon>
        <taxon>Bacillales</taxon>
        <taxon>Bacillaceae</taxon>
        <taxon>Heyndrickxia</taxon>
    </lineage>
</organism>
<dbReference type="Pfam" id="PF02016">
    <property type="entry name" value="Peptidase_S66"/>
    <property type="match status" value="1"/>
</dbReference>
<dbReference type="InterPro" id="IPR027478">
    <property type="entry name" value="LdcA_N"/>
</dbReference>
<evidence type="ECO:0000256" key="1">
    <source>
        <dbReference type="ARBA" id="ARBA00010233"/>
    </source>
</evidence>
<dbReference type="STRING" id="363870.NG54_17685"/>
<proteinExistence type="inferred from homology"/>
<feature type="active site" description="Charge relay system" evidence="3">
    <location>
        <position position="228"/>
    </location>
</feature>
<feature type="active site" description="Nucleophile" evidence="3">
    <location>
        <position position="111"/>
    </location>
</feature>
<evidence type="ECO:0000259" key="5">
    <source>
        <dbReference type="Pfam" id="PF17676"/>
    </source>
</evidence>
<dbReference type="InterPro" id="IPR027461">
    <property type="entry name" value="Carboxypeptidase_A_C_sf"/>
</dbReference>
<dbReference type="PIRSF" id="PIRSF028757">
    <property type="entry name" value="LD-carboxypeptidase"/>
    <property type="match status" value="1"/>
</dbReference>
<dbReference type="EMBL" id="JRUN01000102">
    <property type="protein sequence ID" value="KHD84109.1"/>
    <property type="molecule type" value="Genomic_DNA"/>
</dbReference>
<dbReference type="SUPFAM" id="SSF52317">
    <property type="entry name" value="Class I glutamine amidotransferase-like"/>
    <property type="match status" value="1"/>
</dbReference>
<name>A0A0A6VC31_9BACI</name>
<evidence type="ECO:0000256" key="3">
    <source>
        <dbReference type="PIRSR" id="PIRSR028757-1"/>
    </source>
</evidence>
<comment type="caution">
    <text evidence="6">The sequence shown here is derived from an EMBL/GenBank/DDBJ whole genome shotgun (WGS) entry which is preliminary data.</text>
</comment>